<dbReference type="SMART" id="SM00327">
    <property type="entry name" value="VWA"/>
    <property type="match status" value="1"/>
</dbReference>
<keyword evidence="3" id="KW-0732">Signal</keyword>
<gene>
    <name evidence="5" type="ordered locus">cauri_1436</name>
</gene>
<feature type="chain" id="PRO_5002930410" evidence="3">
    <location>
        <begin position="40"/>
        <end position="688"/>
    </location>
</feature>
<dbReference type="SUPFAM" id="SSF53300">
    <property type="entry name" value="vWA-like"/>
    <property type="match status" value="1"/>
</dbReference>
<keyword evidence="6" id="KW-1185">Reference proteome</keyword>
<feature type="signal peptide" evidence="3">
    <location>
        <begin position="1"/>
        <end position="39"/>
    </location>
</feature>
<evidence type="ECO:0000313" key="5">
    <source>
        <dbReference type="EMBL" id="ACP33029.1"/>
    </source>
</evidence>
<proteinExistence type="predicted"/>
<dbReference type="GeneID" id="31924061"/>
<sequence length="688" mass="72629">MKAFSPPLSSPQGLLRGVFAILVALLIAFLSVASVPAFAQNPTGVTPSAEPSSEAAPNGGAANSQSGATMLVLDSSGSMNVQDAGGQTRLDAAKDATKKFVSELGGTIPLGLVTYGGTVDEAPENQEAGCQDIHVVSGPKEDVGDSFTGPIDALQAKGYTPIGDSLKKAAEELGGQHGTIVLVSDGIDTCAPPPVCEVAKELHEQGIDLVINTIGFNVDEEARKELSCIAEAAGGEYLDADDADSLAAMIKKAAGRAADIYQSDVEQIEGSEDISQPTPLPRWESGGSFVFRAQLEPPTNGGEDTHKDFHAESWSIPVKPGERYVASIYKTLDGAVVRPQSLRMSVFFGDGSEPPTGNHGGEQGSIECTADQDSFHTGIRADALPSASAFTREIGSEKCPSDELVLTAKRSMTHKAEEPLDVEILLHRIDPVTNMDELVSGMDSEVEGELHAKFEGAEKVRAASWFGDAIELQSGDTIETDIVRGEAQVFKVPMKEGQQLATALKVGEMSDENALKYSSLNLEILNPARERAGDNEFMSAVNEEQEIAAHSVTPTAFANRFGQSQANGQKAQANWLEGDYYVLVTLDAGTDSEKEDEVLDGKRDTVKYALTAKVLGEPIQGPIYEPVKDKTEAPESDGDEGNVDQAASADEDKGLGLGTLSYFLAAALGIIALAVIILVAILLRGRSH</sequence>
<dbReference type="Pfam" id="PF13519">
    <property type="entry name" value="VWA_2"/>
    <property type="match status" value="1"/>
</dbReference>
<dbReference type="InterPro" id="IPR002035">
    <property type="entry name" value="VWF_A"/>
</dbReference>
<keyword evidence="2" id="KW-0812">Transmembrane</keyword>
<dbReference type="HOGENOM" id="CLU_027192_0_0_11"/>
<feature type="region of interest" description="Disordered" evidence="1">
    <location>
        <begin position="622"/>
        <end position="646"/>
    </location>
</feature>
<dbReference type="PANTHER" id="PTHR10579">
    <property type="entry name" value="CALCIUM-ACTIVATED CHLORIDE CHANNEL REGULATOR"/>
    <property type="match status" value="1"/>
</dbReference>
<dbReference type="OrthoDB" id="4318225at2"/>
<protein>
    <submittedName>
        <fullName evidence="5">Putative membrane protein</fullName>
    </submittedName>
</protein>
<dbReference type="EMBL" id="CP001601">
    <property type="protein sequence ID" value="ACP33029.1"/>
    <property type="molecule type" value="Genomic_DNA"/>
</dbReference>
<reference evidence="5 6" key="1">
    <citation type="journal article" date="2010" name="BMC Genomics">
        <title>Complete genome sequence and lifestyle of black-pigmented Corynebacterium aurimucosum ATCC 700975 (formerly C. nigricans CN-1) isolated from a vaginal swab of a woman with spontaneous abortion.</title>
        <authorList>
            <person name="Trost E."/>
            <person name="Gotker S."/>
            <person name="Schneider J."/>
            <person name="Schneiker-Bekel S."/>
            <person name="Szczepanowski R."/>
            <person name="Tilker A."/>
            <person name="Viehoever P."/>
            <person name="Arnold W."/>
            <person name="Bekel T."/>
            <person name="Blom J."/>
            <person name="Gartemann K.H."/>
            <person name="Linke B."/>
            <person name="Goesmann A."/>
            <person name="Puhler A."/>
            <person name="Shukla S.K."/>
            <person name="Tauch A."/>
        </authorList>
    </citation>
    <scope>NUCLEOTIDE SEQUENCE [LARGE SCALE GENOMIC DNA]</scope>
    <source>
        <strain evidence="6">ATCC 700975 / DSM 44827 / CIP 107346 / CN-1</strain>
    </source>
</reference>
<feature type="domain" description="VWFA" evidence="4">
    <location>
        <begin position="68"/>
        <end position="253"/>
    </location>
</feature>
<dbReference type="KEGG" id="car:cauri_1436"/>
<name>C3PGS5_CORA7</name>
<dbReference type="Proteomes" id="UP000002077">
    <property type="component" value="Chromosome"/>
</dbReference>
<dbReference type="eggNOG" id="COG2304">
    <property type="taxonomic scope" value="Bacteria"/>
</dbReference>
<accession>C3PGS5</accession>
<dbReference type="STRING" id="548476.cauri_1436"/>
<feature type="region of interest" description="Disordered" evidence="1">
    <location>
        <begin position="42"/>
        <end position="65"/>
    </location>
</feature>
<evidence type="ECO:0000256" key="3">
    <source>
        <dbReference type="SAM" id="SignalP"/>
    </source>
</evidence>
<organism evidence="5 6">
    <name type="scientific">Corynebacterium aurimucosum (strain ATCC 700975 / DSM 44827 / CIP 107346 / CN-1)</name>
    <name type="common">Corynebacterium nigricans</name>
    <dbReference type="NCBI Taxonomy" id="548476"/>
    <lineage>
        <taxon>Bacteria</taxon>
        <taxon>Bacillati</taxon>
        <taxon>Actinomycetota</taxon>
        <taxon>Actinomycetes</taxon>
        <taxon>Mycobacteriales</taxon>
        <taxon>Corynebacteriaceae</taxon>
        <taxon>Corynebacterium</taxon>
    </lineage>
</organism>
<feature type="compositionally biased region" description="Polar residues" evidence="1">
    <location>
        <begin position="42"/>
        <end position="51"/>
    </location>
</feature>
<dbReference type="RefSeq" id="WP_010190197.1">
    <property type="nucleotide sequence ID" value="NC_012590.1"/>
</dbReference>
<keyword evidence="2" id="KW-0472">Membrane</keyword>
<dbReference type="Gene3D" id="3.40.50.410">
    <property type="entry name" value="von Willebrand factor, type A domain"/>
    <property type="match status" value="1"/>
</dbReference>
<dbReference type="PANTHER" id="PTHR10579:SF43">
    <property type="entry name" value="ZINC FINGER (C3HC4-TYPE RING FINGER) FAMILY PROTEIN"/>
    <property type="match status" value="1"/>
</dbReference>
<evidence type="ECO:0000256" key="2">
    <source>
        <dbReference type="SAM" id="Phobius"/>
    </source>
</evidence>
<evidence type="ECO:0000259" key="4">
    <source>
        <dbReference type="PROSITE" id="PS50234"/>
    </source>
</evidence>
<feature type="transmembrane region" description="Helical" evidence="2">
    <location>
        <begin position="660"/>
        <end position="683"/>
    </location>
</feature>
<dbReference type="InterPro" id="IPR036465">
    <property type="entry name" value="vWFA_dom_sf"/>
</dbReference>
<dbReference type="AlphaFoldDB" id="C3PGS5"/>
<dbReference type="InterPro" id="IPR051266">
    <property type="entry name" value="CLCR"/>
</dbReference>
<keyword evidence="2" id="KW-1133">Transmembrane helix</keyword>
<evidence type="ECO:0000313" key="6">
    <source>
        <dbReference type="Proteomes" id="UP000002077"/>
    </source>
</evidence>
<evidence type="ECO:0000256" key="1">
    <source>
        <dbReference type="SAM" id="MobiDB-lite"/>
    </source>
</evidence>
<dbReference type="PROSITE" id="PS50234">
    <property type="entry name" value="VWFA"/>
    <property type="match status" value="1"/>
</dbReference>